<gene>
    <name evidence="1" type="ORF">PCE31107_02107</name>
</gene>
<organism evidence="1 2">
    <name type="scientific">Pandoraea cepalis</name>
    <dbReference type="NCBI Taxonomy" id="2508294"/>
    <lineage>
        <taxon>Bacteria</taxon>
        <taxon>Pseudomonadati</taxon>
        <taxon>Pseudomonadota</taxon>
        <taxon>Betaproteobacteria</taxon>
        <taxon>Burkholderiales</taxon>
        <taxon>Burkholderiaceae</taxon>
        <taxon>Pandoraea</taxon>
    </lineage>
</organism>
<dbReference type="Gene3D" id="3.30.1660.10">
    <property type="entry name" value="Flavin-binding protein dodecin"/>
    <property type="match status" value="1"/>
</dbReference>
<protein>
    <submittedName>
        <fullName evidence="1">Dodecin</fullName>
    </submittedName>
</protein>
<dbReference type="EMBL" id="CABPRY010000003">
    <property type="protein sequence ID" value="VVE00267.1"/>
    <property type="molecule type" value="Genomic_DNA"/>
</dbReference>
<evidence type="ECO:0000313" key="1">
    <source>
        <dbReference type="EMBL" id="VVE00267.1"/>
    </source>
</evidence>
<proteinExistence type="predicted"/>
<dbReference type="InterPro" id="IPR036694">
    <property type="entry name" value="Dodecin-like_sf"/>
</dbReference>
<dbReference type="Proteomes" id="UP000396788">
    <property type="component" value="Unassembled WGS sequence"/>
</dbReference>
<dbReference type="SUPFAM" id="SSF89807">
    <property type="entry name" value="Dodecin-like"/>
    <property type="match status" value="1"/>
</dbReference>
<dbReference type="InterPro" id="IPR009923">
    <property type="entry name" value="Dodecin"/>
</dbReference>
<accession>A0A5E4UJV7</accession>
<sequence length="68" mass="7542">MSKNVVKVIEILAESPKSWEDAAAKAVAAAQKSLRDIKSIYIEDFSAEVVDGKIINYRITAKLSFKLE</sequence>
<name>A0A5E4UJV7_9BURK</name>
<dbReference type="PANTHER" id="PTHR39324:SF1">
    <property type="entry name" value="CALCIUM DODECIN"/>
    <property type="match status" value="1"/>
</dbReference>
<dbReference type="PANTHER" id="PTHR39324">
    <property type="entry name" value="CALCIUM DODECIN"/>
    <property type="match status" value="1"/>
</dbReference>
<evidence type="ECO:0000313" key="2">
    <source>
        <dbReference type="Proteomes" id="UP000396788"/>
    </source>
</evidence>
<reference evidence="1 2" key="1">
    <citation type="submission" date="2019-08" db="EMBL/GenBank/DDBJ databases">
        <authorList>
            <person name="Peeters C."/>
        </authorList>
    </citation>
    <scope>NUCLEOTIDE SEQUENCE [LARGE SCALE GENOMIC DNA]</scope>
    <source>
        <strain evidence="1 2">LMG 31107</strain>
    </source>
</reference>
<dbReference type="AlphaFoldDB" id="A0A5E4UJV7"/>
<dbReference type="InterPro" id="IPR025543">
    <property type="entry name" value="Dodecin-like"/>
</dbReference>
<dbReference type="Pfam" id="PF07311">
    <property type="entry name" value="Dodecin"/>
    <property type="match status" value="1"/>
</dbReference>